<feature type="transmembrane region" description="Helical" evidence="2">
    <location>
        <begin position="455"/>
        <end position="475"/>
    </location>
</feature>
<evidence type="ECO:0008006" key="5">
    <source>
        <dbReference type="Google" id="ProtNLM"/>
    </source>
</evidence>
<dbReference type="OMA" id="GFYMFRI"/>
<evidence type="ECO:0000256" key="1">
    <source>
        <dbReference type="SAM" id="MobiDB-lite"/>
    </source>
</evidence>
<feature type="transmembrane region" description="Helical" evidence="2">
    <location>
        <begin position="126"/>
        <end position="148"/>
    </location>
</feature>
<feature type="transmembrane region" description="Helical" evidence="2">
    <location>
        <begin position="273"/>
        <end position="297"/>
    </location>
</feature>
<sequence length="486" mass="55306">MSEGGIIYSDEREESIPDYGSGKTRVELTDSNALHEVPKVSNFDINGDDEFQNDPSSPNSSGFTTVIAPSIGNDTFGDDMTATALQNCKKTVLSPYYIFLKCIGWRRCKAVTYEVRRTWPFMCCNFFWPFFLTVLLIMSCVTQILLCFSRDLIESNPPNSVTNITEITCSDHIFSSLVILDFLLVGTYLYGLYIFRFKLSEYLSTFIETVFLGIISRTGSYSPKNLIRSLRFFLLLGLLWIVYSLCVSIMRVFAHHYERDVDFEFLGRIPVIVKLILIVVSLLGFIVFDIAYTAAVINYSMQCQLMVYYIQSICNRIVAKEWEIDEAIKQVHTARQFMNKLNGHLSRAVSSMMFIFLYSSVISLWGLQKLQHSDPDLVIVATTSILGTIQWVLWLLLPLIQAARVTHSGCWLKKTALEIRTRPFSYRDTPQLDLDSFVNYCGSIQLKAKLASIPISPALVIGGSFILGFVMFLVIELDNFSWAPWL</sequence>
<accession>A0A1X7U5G6</accession>
<feature type="transmembrane region" description="Helical" evidence="2">
    <location>
        <begin position="232"/>
        <end position="253"/>
    </location>
</feature>
<proteinExistence type="predicted"/>
<feature type="region of interest" description="Disordered" evidence="1">
    <location>
        <begin position="1"/>
        <end position="23"/>
    </location>
</feature>
<protein>
    <recommendedName>
        <fullName evidence="5">Gustatory receptor</fullName>
    </recommendedName>
</protein>
<dbReference type="InParanoid" id="A0A1X7U5G6"/>
<feature type="transmembrane region" description="Helical" evidence="2">
    <location>
        <begin position="169"/>
        <end position="190"/>
    </location>
</feature>
<dbReference type="EnsemblMetazoa" id="Aqu2.1.22706_001">
    <property type="protein sequence ID" value="Aqu2.1.22706_001"/>
    <property type="gene ID" value="Aqu2.1.22706"/>
</dbReference>
<dbReference type="EnsemblMetazoa" id="XM_011407741.2">
    <property type="protein sequence ID" value="XP_011406043.2"/>
    <property type="gene ID" value="LOC100635115"/>
</dbReference>
<evidence type="ECO:0000256" key="2">
    <source>
        <dbReference type="SAM" id="Phobius"/>
    </source>
</evidence>
<dbReference type="eggNOG" id="ENOG502RV8D">
    <property type="taxonomic scope" value="Eukaryota"/>
</dbReference>
<keyword evidence="2" id="KW-0472">Membrane</keyword>
<organism evidence="3">
    <name type="scientific">Amphimedon queenslandica</name>
    <name type="common">Sponge</name>
    <dbReference type="NCBI Taxonomy" id="400682"/>
    <lineage>
        <taxon>Eukaryota</taxon>
        <taxon>Metazoa</taxon>
        <taxon>Porifera</taxon>
        <taxon>Demospongiae</taxon>
        <taxon>Heteroscleromorpha</taxon>
        <taxon>Haplosclerida</taxon>
        <taxon>Niphatidae</taxon>
        <taxon>Amphimedon</taxon>
    </lineage>
</organism>
<feature type="transmembrane region" description="Helical" evidence="2">
    <location>
        <begin position="345"/>
        <end position="365"/>
    </location>
</feature>
<name>A0A1X7U5G6_AMPQE</name>
<dbReference type="Proteomes" id="UP000007879">
    <property type="component" value="Unassembled WGS sequence"/>
</dbReference>
<reference evidence="4" key="1">
    <citation type="journal article" date="2010" name="Nature">
        <title>The Amphimedon queenslandica genome and the evolution of animal complexity.</title>
        <authorList>
            <person name="Srivastava M."/>
            <person name="Simakov O."/>
            <person name="Chapman J."/>
            <person name="Fahey B."/>
            <person name="Gauthier M.E."/>
            <person name="Mitros T."/>
            <person name="Richards G.S."/>
            <person name="Conaco C."/>
            <person name="Dacre M."/>
            <person name="Hellsten U."/>
            <person name="Larroux C."/>
            <person name="Putnam N.H."/>
            <person name="Stanke M."/>
            <person name="Adamska M."/>
            <person name="Darling A."/>
            <person name="Degnan S.M."/>
            <person name="Oakley T.H."/>
            <person name="Plachetzki D.C."/>
            <person name="Zhai Y."/>
            <person name="Adamski M."/>
            <person name="Calcino A."/>
            <person name="Cummins S.F."/>
            <person name="Goodstein D.M."/>
            <person name="Harris C."/>
            <person name="Jackson D.J."/>
            <person name="Leys S.P."/>
            <person name="Shu S."/>
            <person name="Woodcroft B.J."/>
            <person name="Vervoort M."/>
            <person name="Kosik K.S."/>
            <person name="Manning G."/>
            <person name="Degnan B.M."/>
            <person name="Rokhsar D.S."/>
        </authorList>
    </citation>
    <scope>NUCLEOTIDE SEQUENCE [LARGE SCALE GENOMIC DNA]</scope>
</reference>
<dbReference type="PANTHER" id="PTHR38337">
    <property type="entry name" value="AGAP010540-PA"/>
    <property type="match status" value="1"/>
</dbReference>
<evidence type="ECO:0000313" key="3">
    <source>
        <dbReference type="EnsemblMetazoa" id="Aqu2.1.22706_001"/>
    </source>
</evidence>
<reference evidence="3" key="2">
    <citation type="submission" date="2017-05" db="UniProtKB">
        <authorList>
            <consortium name="EnsemblMetazoa"/>
        </authorList>
    </citation>
    <scope>IDENTIFICATION</scope>
</reference>
<feature type="transmembrane region" description="Helical" evidence="2">
    <location>
        <begin position="377"/>
        <end position="397"/>
    </location>
</feature>
<evidence type="ECO:0000313" key="4">
    <source>
        <dbReference type="Proteomes" id="UP000007879"/>
    </source>
</evidence>
<dbReference type="OrthoDB" id="6020333at2759"/>
<dbReference type="AlphaFoldDB" id="A0A1X7U5G6"/>
<dbReference type="PANTHER" id="PTHR38337:SF1">
    <property type="entry name" value="GUSTATORY RECEPTOR"/>
    <property type="match status" value="1"/>
</dbReference>
<keyword evidence="4" id="KW-1185">Reference proteome</keyword>
<gene>
    <name evidence="3" type="primary">100635115</name>
</gene>
<dbReference type="KEGG" id="aqu:100635115"/>
<keyword evidence="2" id="KW-0812">Transmembrane</keyword>
<keyword evidence="2" id="KW-1133">Transmembrane helix</keyword>